<comment type="caution">
    <text evidence="4">The sequence shown here is derived from an EMBL/GenBank/DDBJ whole genome shotgun (WGS) entry which is preliminary data.</text>
</comment>
<dbReference type="AlphaFoldDB" id="A0AAW1H1C2"/>
<organism evidence="4 5">
    <name type="scientific">Saponaria officinalis</name>
    <name type="common">Common soapwort</name>
    <name type="synonym">Lychnis saponaria</name>
    <dbReference type="NCBI Taxonomy" id="3572"/>
    <lineage>
        <taxon>Eukaryota</taxon>
        <taxon>Viridiplantae</taxon>
        <taxon>Streptophyta</taxon>
        <taxon>Embryophyta</taxon>
        <taxon>Tracheophyta</taxon>
        <taxon>Spermatophyta</taxon>
        <taxon>Magnoliopsida</taxon>
        <taxon>eudicotyledons</taxon>
        <taxon>Gunneridae</taxon>
        <taxon>Pentapetalae</taxon>
        <taxon>Caryophyllales</taxon>
        <taxon>Caryophyllaceae</taxon>
        <taxon>Caryophylleae</taxon>
        <taxon>Saponaria</taxon>
    </lineage>
</organism>
<reference evidence="4" key="1">
    <citation type="submission" date="2024-03" db="EMBL/GenBank/DDBJ databases">
        <title>WGS assembly of Saponaria officinalis var. Norfolk2.</title>
        <authorList>
            <person name="Jenkins J."/>
            <person name="Shu S."/>
            <person name="Grimwood J."/>
            <person name="Barry K."/>
            <person name="Goodstein D."/>
            <person name="Schmutz J."/>
            <person name="Leebens-Mack J."/>
            <person name="Osbourn A."/>
        </authorList>
    </citation>
    <scope>NUCLEOTIDE SEQUENCE [LARGE SCALE GENOMIC DNA]</scope>
    <source>
        <strain evidence="4">JIC</strain>
    </source>
</reference>
<dbReference type="InterPro" id="IPR002885">
    <property type="entry name" value="PPR_rpt"/>
</dbReference>
<dbReference type="Pfam" id="PF13041">
    <property type="entry name" value="PPR_2"/>
    <property type="match status" value="3"/>
</dbReference>
<sequence length="586" mass="67286">MSLLCTTRRFFRKYSSLVSDYGKSNLQGFKNSPWKNSRPPVRFRKPFKQAYRESNKSVKQEKNQNVDPKVYMRDVVREISNILRYSSWESAQERLLGLSVKWDSFTVNQVLKTHPPMEKAWLFFNWIAKEKNFKHDQYTYTTMIDIFGEAGRINSMKYVLQMMREKGIEINAVTYTSVLHWLSKSGDFDGAVKVWEEMKTNRYPTVVSYTAYMKVLFDNNRADEATDIYKQMLQCGLTPTCHTYTILMVHLISSGKCKTALEVFTKLQETGVVPDKAMCNILVEQCSKAEEAWAIIHILHYMKENSLVLRYPIYLQAHETLKIAGEDDSLLQQVNPHISIGESVTLVTEDKPSDVNFDIDMGLLLIFLRKKNFAAVDCLFAGILSRNKSLPSEIVSEIVEANCDHGRIDAALLAFEYSKNMAIEIDNVAYLSLIGVLIRANEFSKILPVVEQMVTFNLFLEPAFAASLIYRLGQVRELDIAVNIFNFLSEENKSTSTYTALIDACFSAGYPDKGVETFQAMKRKKIQSALATYTILIRGLEMCDRADEARFYRREKRSLEMKHCVSENVLMEENICDTLFSGYMVS</sequence>
<dbReference type="PANTHER" id="PTHR47447:SF27">
    <property type="entry name" value="PENTACOTRIPEPTIDE-REPEAT REGION OF PRORP DOMAIN-CONTAINING PROTEIN"/>
    <property type="match status" value="1"/>
</dbReference>
<dbReference type="Proteomes" id="UP001443914">
    <property type="component" value="Unassembled WGS sequence"/>
</dbReference>
<name>A0AAW1H1C2_SAPOF</name>
<gene>
    <name evidence="4" type="ORF">RND81_13G164700</name>
</gene>
<feature type="repeat" description="PPR" evidence="3">
    <location>
        <begin position="494"/>
        <end position="528"/>
    </location>
</feature>
<protein>
    <recommendedName>
        <fullName evidence="6">Pentatricopeptide repeat-containing protein</fullName>
    </recommendedName>
</protein>
<dbReference type="NCBIfam" id="TIGR00756">
    <property type="entry name" value="PPR"/>
    <property type="match status" value="5"/>
</dbReference>
<dbReference type="EMBL" id="JBDFQZ010000013">
    <property type="protein sequence ID" value="KAK9669930.1"/>
    <property type="molecule type" value="Genomic_DNA"/>
</dbReference>
<dbReference type="Gene3D" id="1.25.40.10">
    <property type="entry name" value="Tetratricopeptide repeat domain"/>
    <property type="match status" value="3"/>
</dbReference>
<proteinExistence type="inferred from homology"/>
<evidence type="ECO:0008006" key="6">
    <source>
        <dbReference type="Google" id="ProtNLM"/>
    </source>
</evidence>
<dbReference type="PROSITE" id="PS51375">
    <property type="entry name" value="PPR"/>
    <property type="match status" value="4"/>
</dbReference>
<feature type="repeat" description="PPR" evidence="3">
    <location>
        <begin position="171"/>
        <end position="205"/>
    </location>
</feature>
<dbReference type="InterPro" id="IPR011990">
    <property type="entry name" value="TPR-like_helical_dom_sf"/>
</dbReference>
<comment type="similarity">
    <text evidence="1">Belongs to the PPR family. P subfamily.</text>
</comment>
<evidence type="ECO:0000313" key="4">
    <source>
        <dbReference type="EMBL" id="KAK9669930.1"/>
    </source>
</evidence>
<evidence type="ECO:0000256" key="3">
    <source>
        <dbReference type="PROSITE-ProRule" id="PRU00708"/>
    </source>
</evidence>
<feature type="repeat" description="PPR" evidence="3">
    <location>
        <begin position="136"/>
        <end position="170"/>
    </location>
</feature>
<evidence type="ECO:0000313" key="5">
    <source>
        <dbReference type="Proteomes" id="UP001443914"/>
    </source>
</evidence>
<keyword evidence="2" id="KW-0677">Repeat</keyword>
<keyword evidence="5" id="KW-1185">Reference proteome</keyword>
<feature type="repeat" description="PPR" evidence="3">
    <location>
        <begin position="240"/>
        <end position="274"/>
    </location>
</feature>
<dbReference type="PANTHER" id="PTHR47447">
    <property type="entry name" value="OS03G0856100 PROTEIN"/>
    <property type="match status" value="1"/>
</dbReference>
<accession>A0AAW1H1C2</accession>
<evidence type="ECO:0000256" key="1">
    <source>
        <dbReference type="ARBA" id="ARBA00007626"/>
    </source>
</evidence>
<evidence type="ECO:0000256" key="2">
    <source>
        <dbReference type="ARBA" id="ARBA00022737"/>
    </source>
</evidence>